<dbReference type="RefSeq" id="WP_269032402.1">
    <property type="nucleotide sequence ID" value="NZ_CP114040.1"/>
</dbReference>
<evidence type="ECO:0000313" key="2">
    <source>
        <dbReference type="EMBL" id="WAS90068.1"/>
    </source>
</evidence>
<accession>A0ABY7GT28</accession>
<keyword evidence="1" id="KW-0233">DNA recombination</keyword>
<dbReference type="InterPro" id="IPR013762">
    <property type="entry name" value="Integrase-like_cat_sf"/>
</dbReference>
<protein>
    <recommendedName>
        <fullName evidence="4">Phage integrase family protein</fullName>
    </recommendedName>
</protein>
<dbReference type="Gene3D" id="1.10.443.10">
    <property type="entry name" value="Intergrase catalytic core"/>
    <property type="match status" value="1"/>
</dbReference>
<reference evidence="2" key="1">
    <citation type="submission" date="2022-11" db="EMBL/GenBank/DDBJ databases">
        <title>Minimal conservation of predation-associated metabolite biosynthetic gene clusters underscores biosynthetic potential of Myxococcota including descriptions for ten novel species: Archangium lansinium sp. nov., Myxococcus landrumus sp. nov., Nannocystis bai.</title>
        <authorList>
            <person name="Ahearne A."/>
            <person name="Stevens C."/>
            <person name="Dowd S."/>
        </authorList>
    </citation>
    <scope>NUCLEOTIDE SEQUENCE</scope>
    <source>
        <strain evidence="2">Fl3</strain>
    </source>
</reference>
<dbReference type="SUPFAM" id="SSF56349">
    <property type="entry name" value="DNA breaking-rejoining enzymes"/>
    <property type="match status" value="1"/>
</dbReference>
<sequence>MLTQRNMHKGRLQDSPRKEFGAVPIAPVLMRALRGLYAESDSRCRVVLSRFRADRWTHCNETTLATRVQAIQRQAGVAPKAPLHAPHTALTLAACAGVPPLALQKLARHSRLETTMRSYVHIQDVEMAALAVAALDPSPAGSLELAT</sequence>
<dbReference type="EMBL" id="CP114040">
    <property type="protein sequence ID" value="WAS90068.1"/>
    <property type="molecule type" value="Genomic_DNA"/>
</dbReference>
<proteinExistence type="predicted"/>
<evidence type="ECO:0000313" key="3">
    <source>
        <dbReference type="Proteomes" id="UP001164459"/>
    </source>
</evidence>
<gene>
    <name evidence="2" type="ORF">O0S08_28065</name>
</gene>
<dbReference type="Proteomes" id="UP001164459">
    <property type="component" value="Chromosome"/>
</dbReference>
<evidence type="ECO:0008006" key="4">
    <source>
        <dbReference type="Google" id="ProtNLM"/>
    </source>
</evidence>
<organism evidence="2 3">
    <name type="scientific">Nannocystis punicea</name>
    <dbReference type="NCBI Taxonomy" id="2995304"/>
    <lineage>
        <taxon>Bacteria</taxon>
        <taxon>Pseudomonadati</taxon>
        <taxon>Myxococcota</taxon>
        <taxon>Polyangia</taxon>
        <taxon>Nannocystales</taxon>
        <taxon>Nannocystaceae</taxon>
        <taxon>Nannocystis</taxon>
    </lineage>
</organism>
<name>A0ABY7GT28_9BACT</name>
<keyword evidence="3" id="KW-1185">Reference proteome</keyword>
<evidence type="ECO:0000256" key="1">
    <source>
        <dbReference type="ARBA" id="ARBA00023172"/>
    </source>
</evidence>
<dbReference type="InterPro" id="IPR011010">
    <property type="entry name" value="DNA_brk_join_enz"/>
</dbReference>